<sequence length="202" mass="23053">MGMALRAGTERGASRACTGSPCLFRYRTRKSRDRENSFQRCHRRCKHFPMSFRPPLCHFDRRERSSAPKNTECIGFSPSVERRQGRGQPKIFAFGWVGLGVMATNASLVRGETPPGMDTEDSDAMDYRRAKISDFFEYMNIPYSRRTGSAHIQEHAPRDGPLLQQYHRVRRDPLATSGESHSFRRGGLDIEVGGISHMMKIR</sequence>
<dbReference type="EMBL" id="CAADHB010000049">
    <property type="protein sequence ID" value="VFK79430.1"/>
    <property type="molecule type" value="Genomic_DNA"/>
</dbReference>
<protein>
    <submittedName>
        <fullName evidence="1">Uncharacterized protein</fullName>
    </submittedName>
</protein>
<evidence type="ECO:0000313" key="1">
    <source>
        <dbReference type="EMBL" id="VFK79430.1"/>
    </source>
</evidence>
<accession>A0A451BMD0</accession>
<organism evidence="1">
    <name type="scientific">Candidatus Kentrum sp. SD</name>
    <dbReference type="NCBI Taxonomy" id="2126332"/>
    <lineage>
        <taxon>Bacteria</taxon>
        <taxon>Pseudomonadati</taxon>
        <taxon>Pseudomonadota</taxon>
        <taxon>Gammaproteobacteria</taxon>
        <taxon>Candidatus Kentrum</taxon>
    </lineage>
</organism>
<gene>
    <name evidence="1" type="ORF">BECKSD772D_GA0070982_104916</name>
</gene>
<name>A0A451BMD0_9GAMM</name>
<proteinExistence type="predicted"/>
<dbReference type="AlphaFoldDB" id="A0A451BMD0"/>
<reference evidence="1" key="1">
    <citation type="submission" date="2019-02" db="EMBL/GenBank/DDBJ databases">
        <authorList>
            <person name="Gruber-Vodicka R. H."/>
            <person name="Seah K. B. B."/>
        </authorList>
    </citation>
    <scope>NUCLEOTIDE SEQUENCE</scope>
    <source>
        <strain evidence="1">BECK_S127</strain>
    </source>
</reference>